<dbReference type="Proteomes" id="UP000237271">
    <property type="component" value="Unassembled WGS sequence"/>
</dbReference>
<feature type="transmembrane region" description="Helical" evidence="1">
    <location>
        <begin position="63"/>
        <end position="83"/>
    </location>
</feature>
<comment type="caution">
    <text evidence="2">The sequence shown here is derived from an EMBL/GenBank/DDBJ whole genome shotgun (WGS) entry which is preliminary data.</text>
</comment>
<proteinExistence type="predicted"/>
<keyword evidence="1" id="KW-0472">Membrane</keyword>
<keyword evidence="3" id="KW-1185">Reference proteome</keyword>
<dbReference type="EMBL" id="NCKW01008624">
    <property type="protein sequence ID" value="POM67831.1"/>
    <property type="molecule type" value="Genomic_DNA"/>
</dbReference>
<keyword evidence="1" id="KW-0812">Transmembrane</keyword>
<sequence length="152" mass="17172">MKGIDTREAVNTSVPLRNLTHSQTSAWDRLEKKWNEIQVGRQGSYSIERLESLDLYCKTTSQIRVVLVCLLTPLPALAAALLLEVLPLRPPSEGLTANWVFWLRLLLMELILGFAGNSQVAAFVPGLPFTIPKRIIIAMGYVIWELVFLRRN</sequence>
<keyword evidence="1" id="KW-1133">Transmembrane helix</keyword>
<evidence type="ECO:0000313" key="3">
    <source>
        <dbReference type="Proteomes" id="UP000237271"/>
    </source>
</evidence>
<gene>
    <name evidence="2" type="ORF">PHPALM_16094</name>
</gene>
<reference evidence="2 3" key="1">
    <citation type="journal article" date="2017" name="Genome Biol. Evol.">
        <title>Phytophthora megakarya and P. palmivora, closely related causal agents of cacao black pod rot, underwent increases in genome sizes and gene numbers by different mechanisms.</title>
        <authorList>
            <person name="Ali S.S."/>
            <person name="Shao J."/>
            <person name="Lary D.J."/>
            <person name="Kronmiller B."/>
            <person name="Shen D."/>
            <person name="Strem M.D."/>
            <person name="Amoako-Attah I."/>
            <person name="Akrofi A.Y."/>
            <person name="Begoude B.A."/>
            <person name="Ten Hoopen G.M."/>
            <person name="Coulibaly K."/>
            <person name="Kebe B.I."/>
            <person name="Melnick R.L."/>
            <person name="Guiltinan M.J."/>
            <person name="Tyler B.M."/>
            <person name="Meinhardt L.W."/>
            <person name="Bailey B.A."/>
        </authorList>
    </citation>
    <scope>NUCLEOTIDE SEQUENCE [LARGE SCALE GENOMIC DNA]</scope>
    <source>
        <strain evidence="3">sbr112.9</strain>
    </source>
</reference>
<evidence type="ECO:0000256" key="1">
    <source>
        <dbReference type="SAM" id="Phobius"/>
    </source>
</evidence>
<name>A0A2P4XQJ5_9STRA</name>
<dbReference type="OrthoDB" id="163585at2759"/>
<organism evidence="2 3">
    <name type="scientific">Phytophthora palmivora</name>
    <dbReference type="NCBI Taxonomy" id="4796"/>
    <lineage>
        <taxon>Eukaryota</taxon>
        <taxon>Sar</taxon>
        <taxon>Stramenopiles</taxon>
        <taxon>Oomycota</taxon>
        <taxon>Peronosporomycetes</taxon>
        <taxon>Peronosporales</taxon>
        <taxon>Peronosporaceae</taxon>
        <taxon>Phytophthora</taxon>
    </lineage>
</organism>
<accession>A0A2P4XQJ5</accession>
<dbReference type="AlphaFoldDB" id="A0A2P4XQJ5"/>
<protein>
    <submittedName>
        <fullName evidence="2">Uncharacterized protein</fullName>
    </submittedName>
</protein>
<evidence type="ECO:0000313" key="2">
    <source>
        <dbReference type="EMBL" id="POM67831.1"/>
    </source>
</evidence>